<sequence length="136" mass="16040">KLVKILRRFYPKLVVEERAQKLDASFLTRMGIKEKVVKPLNPLQIRYEEHLYCKGFPVISEADDEEVIQFFLEGLKKETRIDVPRDMVPPAPTVDLYKPEKRKRVVKVSDKEEGQKKEKIEEKEEEKKEVAKKEVS</sequence>
<dbReference type="Proteomes" id="UP000265520">
    <property type="component" value="Unassembled WGS sequence"/>
</dbReference>
<dbReference type="AlphaFoldDB" id="A0A392R3V7"/>
<keyword evidence="3" id="KW-1185">Reference proteome</keyword>
<dbReference type="EMBL" id="LXQA010182142">
    <property type="protein sequence ID" value="MCI30782.1"/>
    <property type="molecule type" value="Genomic_DNA"/>
</dbReference>
<feature type="region of interest" description="Disordered" evidence="1">
    <location>
        <begin position="106"/>
        <end position="136"/>
    </location>
</feature>
<name>A0A392R3V7_9FABA</name>
<protein>
    <submittedName>
        <fullName evidence="2">Uncharacterized protein</fullName>
    </submittedName>
</protein>
<comment type="caution">
    <text evidence="2">The sequence shown here is derived from an EMBL/GenBank/DDBJ whole genome shotgun (WGS) entry which is preliminary data.</text>
</comment>
<evidence type="ECO:0000313" key="3">
    <source>
        <dbReference type="Proteomes" id="UP000265520"/>
    </source>
</evidence>
<reference evidence="2 3" key="1">
    <citation type="journal article" date="2018" name="Front. Plant Sci.">
        <title>Red Clover (Trifolium pratense) and Zigzag Clover (T. medium) - A Picture of Genomic Similarities and Differences.</title>
        <authorList>
            <person name="Dluhosova J."/>
            <person name="Istvanek J."/>
            <person name="Nedelnik J."/>
            <person name="Repkova J."/>
        </authorList>
    </citation>
    <scope>NUCLEOTIDE SEQUENCE [LARGE SCALE GENOMIC DNA]</scope>
    <source>
        <strain evidence="3">cv. 10/8</strain>
        <tissue evidence="2">Leaf</tissue>
    </source>
</reference>
<evidence type="ECO:0000313" key="2">
    <source>
        <dbReference type="EMBL" id="MCI30782.1"/>
    </source>
</evidence>
<evidence type="ECO:0000256" key="1">
    <source>
        <dbReference type="SAM" id="MobiDB-lite"/>
    </source>
</evidence>
<feature type="non-terminal residue" evidence="2">
    <location>
        <position position="1"/>
    </location>
</feature>
<proteinExistence type="predicted"/>
<accession>A0A392R3V7</accession>
<feature type="compositionally biased region" description="Basic and acidic residues" evidence="1">
    <location>
        <begin position="107"/>
        <end position="136"/>
    </location>
</feature>
<organism evidence="2 3">
    <name type="scientific">Trifolium medium</name>
    <dbReference type="NCBI Taxonomy" id="97028"/>
    <lineage>
        <taxon>Eukaryota</taxon>
        <taxon>Viridiplantae</taxon>
        <taxon>Streptophyta</taxon>
        <taxon>Embryophyta</taxon>
        <taxon>Tracheophyta</taxon>
        <taxon>Spermatophyta</taxon>
        <taxon>Magnoliopsida</taxon>
        <taxon>eudicotyledons</taxon>
        <taxon>Gunneridae</taxon>
        <taxon>Pentapetalae</taxon>
        <taxon>rosids</taxon>
        <taxon>fabids</taxon>
        <taxon>Fabales</taxon>
        <taxon>Fabaceae</taxon>
        <taxon>Papilionoideae</taxon>
        <taxon>50 kb inversion clade</taxon>
        <taxon>NPAAA clade</taxon>
        <taxon>Hologalegina</taxon>
        <taxon>IRL clade</taxon>
        <taxon>Trifolieae</taxon>
        <taxon>Trifolium</taxon>
    </lineage>
</organism>